<evidence type="ECO:0000313" key="3">
    <source>
        <dbReference type="EMBL" id="CAD6259142.1"/>
    </source>
</evidence>
<reference evidence="3" key="1">
    <citation type="submission" date="2020-10" db="EMBL/GenBank/DDBJ databases">
        <authorList>
            <person name="Han B."/>
            <person name="Lu T."/>
            <person name="Zhao Q."/>
            <person name="Huang X."/>
            <person name="Zhao Y."/>
        </authorList>
    </citation>
    <scope>NUCLEOTIDE SEQUENCE</scope>
</reference>
<dbReference type="Pfam" id="PF16880">
    <property type="entry name" value="EHD_N"/>
    <property type="match status" value="1"/>
</dbReference>
<organism evidence="3 4">
    <name type="scientific">Miscanthus lutarioriparius</name>
    <dbReference type="NCBI Taxonomy" id="422564"/>
    <lineage>
        <taxon>Eukaryota</taxon>
        <taxon>Viridiplantae</taxon>
        <taxon>Streptophyta</taxon>
        <taxon>Embryophyta</taxon>
        <taxon>Tracheophyta</taxon>
        <taxon>Spermatophyta</taxon>
        <taxon>Magnoliopsida</taxon>
        <taxon>Liliopsida</taxon>
        <taxon>Poales</taxon>
        <taxon>Poaceae</taxon>
        <taxon>PACMAD clade</taxon>
        <taxon>Panicoideae</taxon>
        <taxon>Andropogonodae</taxon>
        <taxon>Andropogoneae</taxon>
        <taxon>Saccharinae</taxon>
        <taxon>Miscanthus</taxon>
    </lineage>
</organism>
<dbReference type="GO" id="GO:0005737">
    <property type="term" value="C:cytoplasm"/>
    <property type="evidence" value="ECO:0007669"/>
    <property type="project" value="TreeGrafter"/>
</dbReference>
<sequence length="269" mass="29976">MGPDSSPKKWSLKEQRATYLQWFALADEGLLPRRLILFHLADEWMLLNFISIAPVLLRERIKDGDGRLTGNDELRFFAMSNLSKPDLKQGYLGFYEFMTAMQKKNSGSKGESAIVACHPSESPIPASWFNSKSGKKIPLKSVTSIIDGLKKSYIEKLRPLEKTYQFHDSVSPLLTSSDFDAKPMVMLLGQYSTGKTTFIKHLLKTSYPGAHIGPEPTTDRFVVITSGPDERCIPGNTIAVQADMPYSGLSSFGTAFLSKFECSQMPHPV</sequence>
<keyword evidence="4" id="KW-1185">Reference proteome</keyword>
<dbReference type="InterPro" id="IPR045063">
    <property type="entry name" value="Dynamin_N"/>
</dbReference>
<dbReference type="Proteomes" id="UP000604825">
    <property type="component" value="Unassembled WGS sequence"/>
</dbReference>
<dbReference type="OrthoDB" id="1716625at2759"/>
<dbReference type="Gene3D" id="1.10.268.20">
    <property type="match status" value="1"/>
</dbReference>
<dbReference type="SUPFAM" id="SSF52540">
    <property type="entry name" value="P-loop containing nucleoside triphosphate hydrolases"/>
    <property type="match status" value="1"/>
</dbReference>
<evidence type="ECO:0000259" key="1">
    <source>
        <dbReference type="Pfam" id="PF00350"/>
    </source>
</evidence>
<dbReference type="InterPro" id="IPR027417">
    <property type="entry name" value="P-loop_NTPase"/>
</dbReference>
<dbReference type="Pfam" id="PF00350">
    <property type="entry name" value="Dynamin_N"/>
    <property type="match status" value="1"/>
</dbReference>
<dbReference type="InterPro" id="IPR011992">
    <property type="entry name" value="EF-hand-dom_pair"/>
</dbReference>
<dbReference type="GO" id="GO:0005886">
    <property type="term" value="C:plasma membrane"/>
    <property type="evidence" value="ECO:0007669"/>
    <property type="project" value="TreeGrafter"/>
</dbReference>
<dbReference type="SUPFAM" id="SSF47473">
    <property type="entry name" value="EF-hand"/>
    <property type="match status" value="1"/>
</dbReference>
<name>A0A811QED2_9POAL</name>
<dbReference type="InterPro" id="IPR031692">
    <property type="entry name" value="EHD_N"/>
</dbReference>
<dbReference type="Gene3D" id="3.40.50.300">
    <property type="entry name" value="P-loop containing nucleotide triphosphate hydrolases"/>
    <property type="match status" value="1"/>
</dbReference>
<feature type="domain" description="Dynamin N-terminal" evidence="1">
    <location>
        <begin position="185"/>
        <end position="240"/>
    </location>
</feature>
<dbReference type="PANTHER" id="PTHR11216">
    <property type="entry name" value="EH DOMAIN"/>
    <property type="match status" value="1"/>
</dbReference>
<protein>
    <submittedName>
        <fullName evidence="3">Uncharacterized protein</fullName>
    </submittedName>
</protein>
<gene>
    <name evidence="3" type="ORF">NCGR_LOCUS42583</name>
</gene>
<dbReference type="GO" id="GO:0006897">
    <property type="term" value="P:endocytosis"/>
    <property type="evidence" value="ECO:0007669"/>
    <property type="project" value="TreeGrafter"/>
</dbReference>
<evidence type="ECO:0000259" key="2">
    <source>
        <dbReference type="Pfam" id="PF16880"/>
    </source>
</evidence>
<dbReference type="EMBL" id="CAJGYO010000011">
    <property type="protein sequence ID" value="CAD6259142.1"/>
    <property type="molecule type" value="Genomic_DNA"/>
</dbReference>
<dbReference type="GO" id="GO:0016197">
    <property type="term" value="P:endosomal transport"/>
    <property type="evidence" value="ECO:0007669"/>
    <property type="project" value="TreeGrafter"/>
</dbReference>
<evidence type="ECO:0000313" key="4">
    <source>
        <dbReference type="Proteomes" id="UP000604825"/>
    </source>
</evidence>
<dbReference type="PANTHER" id="PTHR11216:SF145">
    <property type="entry name" value="OS04G0669300 PROTEIN"/>
    <property type="match status" value="1"/>
</dbReference>
<dbReference type="AlphaFoldDB" id="A0A811QED2"/>
<proteinExistence type="predicted"/>
<comment type="caution">
    <text evidence="3">The sequence shown here is derived from an EMBL/GenBank/DDBJ whole genome shotgun (WGS) entry which is preliminary data.</text>
</comment>
<accession>A0A811QED2</accession>
<feature type="domain" description="EH" evidence="2">
    <location>
        <begin position="148"/>
        <end position="180"/>
    </location>
</feature>